<evidence type="ECO:0000313" key="6">
    <source>
        <dbReference type="Proteomes" id="UP000033393"/>
    </source>
</evidence>
<dbReference type="Gene3D" id="3.60.120.10">
    <property type="entry name" value="Anthranilate synthase"/>
    <property type="match status" value="1"/>
</dbReference>
<comment type="caution">
    <text evidence="5">The sequence shown here is derived from an EMBL/GenBank/DDBJ whole genome shotgun (WGS) entry which is preliminary data.</text>
</comment>
<dbReference type="InterPro" id="IPR019999">
    <property type="entry name" value="Anth_synth_I-like"/>
</dbReference>
<evidence type="ECO:0000259" key="4">
    <source>
        <dbReference type="Pfam" id="PF00425"/>
    </source>
</evidence>
<dbReference type="GO" id="GO:0004049">
    <property type="term" value="F:anthranilate synthase activity"/>
    <property type="evidence" value="ECO:0007669"/>
    <property type="project" value="UniProtKB-EC"/>
</dbReference>
<dbReference type="Proteomes" id="UP000033393">
    <property type="component" value="Unassembled WGS sequence"/>
</dbReference>
<dbReference type="Pfam" id="PF00425">
    <property type="entry name" value="Chorismate_bind"/>
    <property type="match status" value="1"/>
</dbReference>
<dbReference type="AlphaFoldDB" id="A0A0F0HEW9"/>
<feature type="domain" description="Chorismate-utilising enzyme C-terminal" evidence="4">
    <location>
        <begin position="118"/>
        <end position="206"/>
    </location>
</feature>
<evidence type="ECO:0000313" key="5">
    <source>
        <dbReference type="EMBL" id="KJK52193.1"/>
    </source>
</evidence>
<comment type="catalytic activity">
    <reaction evidence="3">
        <text>chorismate + L-glutamine = anthranilate + pyruvate + L-glutamate + H(+)</text>
        <dbReference type="Rhea" id="RHEA:21732"/>
        <dbReference type="ChEBI" id="CHEBI:15361"/>
        <dbReference type="ChEBI" id="CHEBI:15378"/>
        <dbReference type="ChEBI" id="CHEBI:16567"/>
        <dbReference type="ChEBI" id="CHEBI:29748"/>
        <dbReference type="ChEBI" id="CHEBI:29985"/>
        <dbReference type="ChEBI" id="CHEBI:58359"/>
        <dbReference type="EC" id="4.1.3.27"/>
    </reaction>
</comment>
<dbReference type="EMBL" id="JYJG01000017">
    <property type="protein sequence ID" value="KJK52193.1"/>
    <property type="molecule type" value="Genomic_DNA"/>
</dbReference>
<dbReference type="InterPro" id="IPR005801">
    <property type="entry name" value="ADC_synthase"/>
</dbReference>
<dbReference type="GO" id="GO:0000162">
    <property type="term" value="P:L-tryptophan biosynthetic process"/>
    <property type="evidence" value="ECO:0007669"/>
    <property type="project" value="TreeGrafter"/>
</dbReference>
<keyword evidence="2" id="KW-0456">Lyase</keyword>
<gene>
    <name evidence="5" type="ORF">UK23_04335</name>
</gene>
<keyword evidence="6" id="KW-1185">Reference proteome</keyword>
<feature type="non-terminal residue" evidence="5">
    <location>
        <position position="207"/>
    </location>
</feature>
<reference evidence="5 6" key="1">
    <citation type="submission" date="2015-02" db="EMBL/GenBank/DDBJ databases">
        <authorList>
            <person name="Ju K.-S."/>
            <person name="Doroghazi J.R."/>
            <person name="Metcalf W."/>
        </authorList>
    </citation>
    <scope>NUCLEOTIDE SEQUENCE [LARGE SCALE GENOMIC DNA]</scope>
    <source>
        <strain evidence="5 6">NRRL B-16140</strain>
    </source>
</reference>
<proteinExistence type="predicted"/>
<sequence>MSDSLDRVLARPDRPFAILHRPHTTGSGQLEVLTGEVSTVAALADIEVGDPSSAGPRTFALIPHRQVAERGLECVDDGAPLIVLRVDEHAVLPKTSALERLPETPISLSGTRFDVDDSTYAELVRRVVAEEIGAGEGANFVIRRSFLAEIEDYEQSQAFTFFRRLCEQEAGAYWTFLVHTGDRTFVGATPERHVSVDDGLVTMNPIS</sequence>
<dbReference type="RefSeq" id="WP_045310043.1">
    <property type="nucleotide sequence ID" value="NZ_JYJG01000017.1"/>
</dbReference>
<dbReference type="InterPro" id="IPR015890">
    <property type="entry name" value="Chorismate_C"/>
</dbReference>
<accession>A0A0F0HEW9</accession>
<evidence type="ECO:0000256" key="1">
    <source>
        <dbReference type="ARBA" id="ARBA00012266"/>
    </source>
</evidence>
<dbReference type="EC" id="4.1.3.27" evidence="1"/>
<dbReference type="PANTHER" id="PTHR11236:SF49">
    <property type="entry name" value="ANTHRANILATE SYNTHASE COMPONENT 1"/>
    <property type="match status" value="1"/>
</dbReference>
<evidence type="ECO:0000256" key="3">
    <source>
        <dbReference type="ARBA" id="ARBA00047683"/>
    </source>
</evidence>
<dbReference type="PANTHER" id="PTHR11236">
    <property type="entry name" value="AMINOBENZOATE/ANTHRANILATE SYNTHASE"/>
    <property type="match status" value="1"/>
</dbReference>
<dbReference type="SUPFAM" id="SSF56322">
    <property type="entry name" value="ADC synthase"/>
    <property type="match status" value="1"/>
</dbReference>
<name>A0A0F0HEW9_LENAE</name>
<organism evidence="5 6">
    <name type="scientific">Lentzea aerocolonigenes</name>
    <name type="common">Lechevalieria aerocolonigenes</name>
    <name type="synonym">Saccharothrix aerocolonigenes</name>
    <dbReference type="NCBI Taxonomy" id="68170"/>
    <lineage>
        <taxon>Bacteria</taxon>
        <taxon>Bacillati</taxon>
        <taxon>Actinomycetota</taxon>
        <taxon>Actinomycetes</taxon>
        <taxon>Pseudonocardiales</taxon>
        <taxon>Pseudonocardiaceae</taxon>
        <taxon>Lentzea</taxon>
    </lineage>
</organism>
<protein>
    <recommendedName>
        <fullName evidence="1">anthranilate synthase</fullName>
        <ecNumber evidence="1">4.1.3.27</ecNumber>
    </recommendedName>
</protein>
<evidence type="ECO:0000256" key="2">
    <source>
        <dbReference type="ARBA" id="ARBA00023239"/>
    </source>
</evidence>